<sequence length="98" mass="11617">MRSLNPFFNESMLATQLSRYQERPFTLTTFPYENSCIYNGSFLPHHQLKDSRLHVSCFNGKLEFSTFSYNLCILLLSHTNKRRLILQIKVYLLGPNRR</sequence>
<evidence type="ECO:0000313" key="1">
    <source>
        <dbReference type="EMBL" id="KAG5591986.1"/>
    </source>
</evidence>
<keyword evidence="2" id="KW-1185">Reference proteome</keyword>
<protein>
    <submittedName>
        <fullName evidence="1">Uncharacterized protein</fullName>
    </submittedName>
</protein>
<gene>
    <name evidence="1" type="ORF">H5410_042500</name>
</gene>
<comment type="caution">
    <text evidence="1">The sequence shown here is derived from an EMBL/GenBank/DDBJ whole genome shotgun (WGS) entry which is preliminary data.</text>
</comment>
<accession>A0A9J5XW73</accession>
<dbReference type="Proteomes" id="UP000824120">
    <property type="component" value="Chromosome 8"/>
</dbReference>
<organism evidence="1 2">
    <name type="scientific">Solanum commersonii</name>
    <name type="common">Commerson's wild potato</name>
    <name type="synonym">Commerson's nightshade</name>
    <dbReference type="NCBI Taxonomy" id="4109"/>
    <lineage>
        <taxon>Eukaryota</taxon>
        <taxon>Viridiplantae</taxon>
        <taxon>Streptophyta</taxon>
        <taxon>Embryophyta</taxon>
        <taxon>Tracheophyta</taxon>
        <taxon>Spermatophyta</taxon>
        <taxon>Magnoliopsida</taxon>
        <taxon>eudicotyledons</taxon>
        <taxon>Gunneridae</taxon>
        <taxon>Pentapetalae</taxon>
        <taxon>asterids</taxon>
        <taxon>lamiids</taxon>
        <taxon>Solanales</taxon>
        <taxon>Solanaceae</taxon>
        <taxon>Solanoideae</taxon>
        <taxon>Solaneae</taxon>
        <taxon>Solanum</taxon>
    </lineage>
</organism>
<name>A0A9J5XW73_SOLCO</name>
<dbReference type="AlphaFoldDB" id="A0A9J5XW73"/>
<reference evidence="1 2" key="1">
    <citation type="submission" date="2020-09" db="EMBL/GenBank/DDBJ databases">
        <title>De no assembly of potato wild relative species, Solanum commersonii.</title>
        <authorList>
            <person name="Cho K."/>
        </authorList>
    </citation>
    <scope>NUCLEOTIDE SEQUENCE [LARGE SCALE GENOMIC DNA]</scope>
    <source>
        <strain evidence="1">LZ3.2</strain>
        <tissue evidence="1">Leaf</tissue>
    </source>
</reference>
<dbReference type="EMBL" id="JACXVP010000008">
    <property type="protein sequence ID" value="KAG5591986.1"/>
    <property type="molecule type" value="Genomic_DNA"/>
</dbReference>
<evidence type="ECO:0000313" key="2">
    <source>
        <dbReference type="Proteomes" id="UP000824120"/>
    </source>
</evidence>
<proteinExistence type="predicted"/>